<dbReference type="RefSeq" id="WP_069599202.1">
    <property type="nucleotide sequence ID" value="NZ_FXYY01000041.1"/>
</dbReference>
<reference evidence="2 3" key="1">
    <citation type="submission" date="2017-03" db="EMBL/GenBank/DDBJ databases">
        <authorList>
            <person name="Afonso C.L."/>
            <person name="Miller P.J."/>
            <person name="Scott M.A."/>
            <person name="Spackman E."/>
            <person name="Goraichik I."/>
            <person name="Dimitrov K.M."/>
            <person name="Suarez D.L."/>
            <person name="Swayne D.E."/>
        </authorList>
    </citation>
    <scope>NUCLEOTIDE SEQUENCE [LARGE SCALE GENOMIC DNA]</scope>
    <source>
        <strain evidence="2 3">ATCC 9172</strain>
    </source>
</reference>
<evidence type="ECO:0000313" key="2">
    <source>
        <dbReference type="EMBL" id="SMY01877.1"/>
    </source>
</evidence>
<evidence type="ECO:0000313" key="3">
    <source>
        <dbReference type="Proteomes" id="UP000234641"/>
    </source>
</evidence>
<organism evidence="2 3">
    <name type="scientific">Brevibacterium linens ATCC 9172</name>
    <dbReference type="NCBI Taxonomy" id="1255617"/>
    <lineage>
        <taxon>Bacteria</taxon>
        <taxon>Bacillati</taxon>
        <taxon>Actinomycetota</taxon>
        <taxon>Actinomycetes</taxon>
        <taxon>Micrococcales</taxon>
        <taxon>Brevibacteriaceae</taxon>
        <taxon>Brevibacterium</taxon>
    </lineage>
</organism>
<sequence>MDGGDTLSSRKKLAAAILESKDDDLTQALAIAERMSITDVAETLYNNKPDLQFDHSELCDRFISAWLDRLSTVERFVAAERLDGLYSLGLVWLPHAQDRSWERMLRLAASSLEEIADTLTYAEGDANSPDTSFNRRYAMKLVELARGPLAEVAGELSRCADELVELQSQADTEEESEG</sequence>
<protein>
    <submittedName>
        <fullName evidence="2">Uncharacterized protein</fullName>
    </submittedName>
</protein>
<dbReference type="Proteomes" id="UP000234641">
    <property type="component" value="Unassembled WGS sequence"/>
</dbReference>
<feature type="coiled-coil region" evidence="1">
    <location>
        <begin position="149"/>
        <end position="176"/>
    </location>
</feature>
<dbReference type="GeneID" id="60904615"/>
<keyword evidence="1" id="KW-0175">Coiled coil</keyword>
<evidence type="ECO:0000256" key="1">
    <source>
        <dbReference type="SAM" id="Coils"/>
    </source>
</evidence>
<dbReference type="EMBL" id="FXYY01000041">
    <property type="protein sequence ID" value="SMY01877.1"/>
    <property type="molecule type" value="Genomic_DNA"/>
</dbReference>
<gene>
    <name evidence="2" type="ORF">BLIN9172_03433</name>
</gene>
<name>A0A2H1KQ79_BRELN</name>
<proteinExistence type="predicted"/>
<accession>A0A2H1KQ79</accession>
<dbReference type="AlphaFoldDB" id="A0A2H1KQ79"/>